<gene>
    <name evidence="2" type="ORF">RF11_10734</name>
    <name evidence="1" type="ORF">RF11_16062</name>
</gene>
<dbReference type="AlphaFoldDB" id="A0A0C2IJT7"/>
<dbReference type="EMBL" id="JWZT01003741">
    <property type="protein sequence ID" value="KII65654.1"/>
    <property type="molecule type" value="Genomic_DNA"/>
</dbReference>
<accession>A0A0C2IJT7</accession>
<protein>
    <submittedName>
        <fullName evidence="1">General transcription factor II-I repeat domain-containing protein 2</fullName>
    </submittedName>
</protein>
<organism evidence="1 3">
    <name type="scientific">Thelohanellus kitauei</name>
    <name type="common">Myxosporean</name>
    <dbReference type="NCBI Taxonomy" id="669202"/>
    <lineage>
        <taxon>Eukaryota</taxon>
        <taxon>Metazoa</taxon>
        <taxon>Cnidaria</taxon>
        <taxon>Myxozoa</taxon>
        <taxon>Myxosporea</taxon>
        <taxon>Bivalvulida</taxon>
        <taxon>Platysporina</taxon>
        <taxon>Myxobolidae</taxon>
        <taxon>Thelohanellus</taxon>
    </lineage>
</organism>
<comment type="caution">
    <text evidence="1">The sequence shown here is derived from an EMBL/GenBank/DDBJ whole genome shotgun (WGS) entry which is preliminary data.</text>
</comment>
<name>A0A0C2IJT7_THEKT</name>
<evidence type="ECO:0000313" key="3">
    <source>
        <dbReference type="Proteomes" id="UP000031668"/>
    </source>
</evidence>
<dbReference type="OrthoDB" id="10061052at2759"/>
<proteinExistence type="predicted"/>
<reference evidence="1 3" key="1">
    <citation type="journal article" date="2014" name="Genome Biol. Evol.">
        <title>The genome of the myxosporean Thelohanellus kitauei shows adaptations to nutrient acquisition within its fish host.</title>
        <authorList>
            <person name="Yang Y."/>
            <person name="Xiong J."/>
            <person name="Zhou Z."/>
            <person name="Huo F."/>
            <person name="Miao W."/>
            <person name="Ran C."/>
            <person name="Liu Y."/>
            <person name="Zhang J."/>
            <person name="Feng J."/>
            <person name="Wang M."/>
            <person name="Wang M."/>
            <person name="Wang L."/>
            <person name="Yao B."/>
        </authorList>
    </citation>
    <scope>NUCLEOTIDE SEQUENCE [LARGE SCALE GENOMIC DNA]</scope>
    <source>
        <strain evidence="1">Wuqing</strain>
    </source>
</reference>
<dbReference type="PANTHER" id="PTHR45913:SF5">
    <property type="entry name" value="GENERAL TRANSCRIPTION FACTOR II-I REPEAT DOMAIN-CONTAINING PROTEIN 2A-LIKE PROTEIN"/>
    <property type="match status" value="1"/>
</dbReference>
<keyword evidence="3" id="KW-1185">Reference proteome</keyword>
<evidence type="ECO:0000313" key="2">
    <source>
        <dbReference type="EMBL" id="KII67324.1"/>
    </source>
</evidence>
<dbReference type="EMBL" id="JWZT01003236">
    <property type="protein sequence ID" value="KII67324.1"/>
    <property type="molecule type" value="Genomic_DNA"/>
</dbReference>
<sequence length="172" mass="20591">MKEFNTKLQRNDIFCSRNVLKNEYIPRENKTVFFCTSIKIHNTHYKTGNYGTQIMPTEKYTNIIYTLDNEFTHRFGEFQKLSTEFDILSSPFTGDFENALGPLQLELIDLQFYSNVKEKFQSENIDNFYSSLNGSKFVNMRNMAMKLFFLLRSRYIFKQTFWTINKNKLRLI</sequence>
<evidence type="ECO:0000313" key="1">
    <source>
        <dbReference type="EMBL" id="KII65654.1"/>
    </source>
</evidence>
<dbReference type="PANTHER" id="PTHR45913">
    <property type="entry name" value="EPM2A-INTERACTING PROTEIN 1"/>
    <property type="match status" value="1"/>
</dbReference>
<dbReference type="Proteomes" id="UP000031668">
    <property type="component" value="Unassembled WGS sequence"/>
</dbReference>